<proteinExistence type="predicted"/>
<reference evidence="1" key="1">
    <citation type="journal article" date="2021" name="Proc. Natl. Acad. Sci. U.S.A.">
        <title>A Catalog of Tens of Thousands of Viruses from Human Metagenomes Reveals Hidden Associations with Chronic Diseases.</title>
        <authorList>
            <person name="Tisza M.J."/>
            <person name="Buck C.B."/>
        </authorList>
    </citation>
    <scope>NUCLEOTIDE SEQUENCE</scope>
    <source>
        <strain evidence="1">Ctiha2</strain>
    </source>
</reference>
<protein>
    <submittedName>
        <fullName evidence="1">Uncharacterized protein</fullName>
    </submittedName>
</protein>
<name>A0A8S5RHF2_9VIRU</name>
<sequence length="144" mass="16874">MKIKDKIREKLKQWLFAEELSKFETAEQNYKEAEDLYSRSAGYLNAAKDEYTWSLKMVDDCHKLINSMMDVGTDVGFYSDDHSWAVVCIKGHPEYVKFIPLSNKDARGVLDFLKHFKYSDRVVDSPFAFRDMVDYCIMENPFGK</sequence>
<evidence type="ECO:0000313" key="1">
    <source>
        <dbReference type="EMBL" id="DAE30587.1"/>
    </source>
</evidence>
<dbReference type="EMBL" id="BK059104">
    <property type="protein sequence ID" value="DAE30587.1"/>
    <property type="molecule type" value="Genomic_DNA"/>
</dbReference>
<accession>A0A8S5RHF2</accession>
<organism evidence="1">
    <name type="scientific">virus sp. ctiha2</name>
    <dbReference type="NCBI Taxonomy" id="2827299"/>
    <lineage>
        <taxon>Viruses</taxon>
    </lineage>
</organism>